<keyword evidence="5" id="KW-0687">Ribonucleoprotein</keyword>
<dbReference type="HAMAP" id="MF_00503">
    <property type="entry name" value="Ribosomal_bL9"/>
    <property type="match status" value="1"/>
</dbReference>
<evidence type="ECO:0000256" key="5">
    <source>
        <dbReference type="ARBA" id="ARBA00023274"/>
    </source>
</evidence>
<evidence type="ECO:0000256" key="2">
    <source>
        <dbReference type="ARBA" id="ARBA00022730"/>
    </source>
</evidence>
<dbReference type="SUPFAM" id="SSF55653">
    <property type="entry name" value="Ribosomal protein L9 C-domain"/>
    <property type="match status" value="1"/>
</dbReference>
<dbReference type="InterPro" id="IPR020070">
    <property type="entry name" value="Ribosomal_bL9_N"/>
</dbReference>
<dbReference type="GO" id="GO:0006412">
    <property type="term" value="P:translation"/>
    <property type="evidence" value="ECO:0007669"/>
    <property type="project" value="InterPro"/>
</dbReference>
<dbReference type="NCBIfam" id="TIGR00158">
    <property type="entry name" value="L9"/>
    <property type="match status" value="1"/>
</dbReference>
<name>A0A4D6WV90_9FLOR</name>
<evidence type="ECO:0000256" key="3">
    <source>
        <dbReference type="ARBA" id="ARBA00022884"/>
    </source>
</evidence>
<dbReference type="Pfam" id="PF01281">
    <property type="entry name" value="Ribosomal_L9_N"/>
    <property type="match status" value="1"/>
</dbReference>
<proteinExistence type="inferred from homology"/>
<keyword evidence="8" id="KW-0934">Plastid</keyword>
<sequence length="154" mass="17953">MKNKTTLILEKNYLNLGMKGEIIKVNPGYAFNYLIPNNIAKPVTKGFLKHYQMFIELDSQQKGEKIIEANKINLYLKNFTKVQLYKKTGDHFHIFGSINEKDVIDHVYYMTGIQLTKKQISMPNINKIGVFDININLMEDISNYMRIHINPINL</sequence>
<reference evidence="8" key="2">
    <citation type="submission" date="2019-04" db="EMBL/GenBank/DDBJ databases">
        <authorList>
            <person name="Pasella M."/>
        </authorList>
    </citation>
    <scope>NUCLEOTIDE SEQUENCE</scope>
    <source>
        <strain evidence="8">PD2952</strain>
    </source>
</reference>
<keyword evidence="3" id="KW-0694">RNA-binding</keyword>
<evidence type="ECO:0000313" key="8">
    <source>
        <dbReference type="EMBL" id="QCI05495.1"/>
    </source>
</evidence>
<dbReference type="InterPro" id="IPR036791">
    <property type="entry name" value="Ribosomal_bL9_C_sf"/>
</dbReference>
<dbReference type="AlphaFoldDB" id="A0A4D6WV90"/>
<dbReference type="EMBL" id="MK814632">
    <property type="protein sequence ID" value="QCI05495.1"/>
    <property type="molecule type" value="Genomic_DNA"/>
</dbReference>
<evidence type="ECO:0000256" key="6">
    <source>
        <dbReference type="ARBA" id="ARBA00035427"/>
    </source>
</evidence>
<protein>
    <recommendedName>
        <fullName evidence="6">50S ribosomal protein L9, chloroplastic</fullName>
    </recommendedName>
</protein>
<evidence type="ECO:0000256" key="4">
    <source>
        <dbReference type="ARBA" id="ARBA00022980"/>
    </source>
</evidence>
<dbReference type="SUPFAM" id="SSF55658">
    <property type="entry name" value="L9 N-domain-like"/>
    <property type="match status" value="1"/>
</dbReference>
<dbReference type="InterPro" id="IPR020069">
    <property type="entry name" value="Ribosomal_bL9_C"/>
</dbReference>
<accession>A0A4D6WV90</accession>
<geneLocation type="plastid" evidence="8"/>
<dbReference type="GO" id="GO:0005840">
    <property type="term" value="C:ribosome"/>
    <property type="evidence" value="ECO:0007669"/>
    <property type="project" value="UniProtKB-KW"/>
</dbReference>
<dbReference type="InterPro" id="IPR000244">
    <property type="entry name" value="Ribosomal_bL9"/>
</dbReference>
<organism evidence="8">
    <name type="scientific">Crouania attenuata</name>
    <dbReference type="NCBI Taxonomy" id="42002"/>
    <lineage>
        <taxon>Eukaryota</taxon>
        <taxon>Rhodophyta</taxon>
        <taxon>Florideophyceae</taxon>
        <taxon>Rhodymeniophycidae</taxon>
        <taxon>Ceramiales</taxon>
        <taxon>Callithamniaceae</taxon>
        <taxon>Crouania</taxon>
    </lineage>
</organism>
<dbReference type="PROSITE" id="PS00651">
    <property type="entry name" value="RIBOSOMAL_L9"/>
    <property type="match status" value="1"/>
</dbReference>
<keyword evidence="4 8" id="KW-0689">Ribosomal protein</keyword>
<feature type="domain" description="Ribosomal protein L9" evidence="7">
    <location>
        <begin position="17"/>
        <end position="44"/>
    </location>
</feature>
<dbReference type="InterPro" id="IPR036935">
    <property type="entry name" value="Ribosomal_bL9_N_sf"/>
</dbReference>
<dbReference type="GO" id="GO:0003735">
    <property type="term" value="F:structural constituent of ribosome"/>
    <property type="evidence" value="ECO:0007669"/>
    <property type="project" value="InterPro"/>
</dbReference>
<dbReference type="InterPro" id="IPR020594">
    <property type="entry name" value="Ribosomal_bL9_bac/chp"/>
</dbReference>
<dbReference type="PANTHER" id="PTHR21368">
    <property type="entry name" value="50S RIBOSOMAL PROTEIN L9"/>
    <property type="match status" value="1"/>
</dbReference>
<keyword evidence="2" id="KW-0699">rRNA-binding</keyword>
<dbReference type="Gene3D" id="3.10.430.100">
    <property type="entry name" value="Ribosomal protein L9, C-terminal domain"/>
    <property type="match status" value="1"/>
</dbReference>
<dbReference type="GO" id="GO:1990904">
    <property type="term" value="C:ribonucleoprotein complex"/>
    <property type="evidence" value="ECO:0007669"/>
    <property type="project" value="UniProtKB-KW"/>
</dbReference>
<dbReference type="GO" id="GO:0019843">
    <property type="term" value="F:rRNA binding"/>
    <property type="evidence" value="ECO:0007669"/>
    <property type="project" value="UniProtKB-KW"/>
</dbReference>
<evidence type="ECO:0000259" key="7">
    <source>
        <dbReference type="PROSITE" id="PS00651"/>
    </source>
</evidence>
<dbReference type="Gene3D" id="3.40.5.10">
    <property type="entry name" value="Ribosomal protein L9, N-terminal domain"/>
    <property type="match status" value="1"/>
</dbReference>
<dbReference type="Pfam" id="PF03948">
    <property type="entry name" value="Ribosomal_L9_C"/>
    <property type="match status" value="1"/>
</dbReference>
<dbReference type="InterPro" id="IPR009027">
    <property type="entry name" value="Ribosomal_bL9/RNase_H1_N"/>
</dbReference>
<evidence type="ECO:0000256" key="1">
    <source>
        <dbReference type="ARBA" id="ARBA00010605"/>
    </source>
</evidence>
<gene>
    <name evidence="8" type="primary">rpl9</name>
</gene>
<reference evidence="8" key="1">
    <citation type="journal article" date="2019" name="Mol. Phylogenet. Evol.">
        <title>Morphological evolution and classification of the red algal order Ceramiales inferred using plastid phylogenomics.</title>
        <authorList>
            <person name="Diaz-Tapia P."/>
            <person name="Pasella M.M."/>
            <person name="Verbruggen H."/>
            <person name="Maggs C.A."/>
        </authorList>
    </citation>
    <scope>NUCLEOTIDE SEQUENCE</scope>
    <source>
        <strain evidence="8">PD2952</strain>
    </source>
</reference>
<comment type="similarity">
    <text evidence="1">Belongs to the bacterial ribosomal protein bL9 family.</text>
</comment>